<comment type="caution">
    <text evidence="1">The sequence shown here is derived from an EMBL/GenBank/DDBJ whole genome shotgun (WGS) entry which is preliminary data.</text>
</comment>
<dbReference type="AlphaFoldDB" id="A0A835CHF4"/>
<evidence type="ECO:0000313" key="1">
    <source>
        <dbReference type="EMBL" id="KAF7839147.1"/>
    </source>
</evidence>
<sequence length="172" mass="20098">MRELAEGTKRQADAATQMMQDIQEERNKRIHVETYFKRKNSRNISQTCCCTSESNPLPRLAFWKPNGFNARMGLMISWKKLAIEYLKNSRNTSQTCSCANESSRSLRVVFWNLSGFDARMRLLITWMVFEGMSKHMLNIKTRLNLKRIEEIQIKRGVAHVSQTDRFALYLGI</sequence>
<organism evidence="1 2">
    <name type="scientific">Senna tora</name>
    <dbReference type="NCBI Taxonomy" id="362788"/>
    <lineage>
        <taxon>Eukaryota</taxon>
        <taxon>Viridiplantae</taxon>
        <taxon>Streptophyta</taxon>
        <taxon>Embryophyta</taxon>
        <taxon>Tracheophyta</taxon>
        <taxon>Spermatophyta</taxon>
        <taxon>Magnoliopsida</taxon>
        <taxon>eudicotyledons</taxon>
        <taxon>Gunneridae</taxon>
        <taxon>Pentapetalae</taxon>
        <taxon>rosids</taxon>
        <taxon>fabids</taxon>
        <taxon>Fabales</taxon>
        <taxon>Fabaceae</taxon>
        <taxon>Caesalpinioideae</taxon>
        <taxon>Cassia clade</taxon>
        <taxon>Senna</taxon>
    </lineage>
</organism>
<accession>A0A835CHF4</accession>
<dbReference type="Proteomes" id="UP000634136">
    <property type="component" value="Unassembled WGS sequence"/>
</dbReference>
<keyword evidence="2" id="KW-1185">Reference proteome</keyword>
<proteinExistence type="predicted"/>
<name>A0A835CHF4_9FABA</name>
<reference evidence="1" key="1">
    <citation type="submission" date="2020-09" db="EMBL/GenBank/DDBJ databases">
        <title>Genome-Enabled Discovery of Anthraquinone Biosynthesis in Senna tora.</title>
        <authorList>
            <person name="Kang S.-H."/>
            <person name="Pandey R.P."/>
            <person name="Lee C.-M."/>
            <person name="Sim J.-S."/>
            <person name="Jeong J.-T."/>
            <person name="Choi B.-S."/>
            <person name="Jung M."/>
            <person name="Ginzburg D."/>
            <person name="Zhao K."/>
            <person name="Won S.Y."/>
            <person name="Oh T.-J."/>
            <person name="Yu Y."/>
            <person name="Kim N.-H."/>
            <person name="Lee O.R."/>
            <person name="Lee T.-H."/>
            <person name="Bashyal P."/>
            <person name="Kim T.-S."/>
            <person name="Lee W.-H."/>
            <person name="Kawkins C."/>
            <person name="Kim C.-K."/>
            <person name="Kim J.S."/>
            <person name="Ahn B.O."/>
            <person name="Rhee S.Y."/>
            <person name="Sohng J.K."/>
        </authorList>
    </citation>
    <scope>NUCLEOTIDE SEQUENCE</scope>
    <source>
        <tissue evidence="1">Leaf</tissue>
    </source>
</reference>
<evidence type="ECO:0000313" key="2">
    <source>
        <dbReference type="Proteomes" id="UP000634136"/>
    </source>
</evidence>
<gene>
    <name evidence="1" type="ORF">G2W53_007629</name>
</gene>
<protein>
    <submittedName>
        <fullName evidence="1">Uncharacterized protein</fullName>
    </submittedName>
</protein>
<dbReference type="EMBL" id="JAAIUW010000003">
    <property type="protein sequence ID" value="KAF7839147.1"/>
    <property type="molecule type" value="Genomic_DNA"/>
</dbReference>